<feature type="active site" description="Phosphocysteine intermediate" evidence="5">
    <location>
        <position position="91"/>
    </location>
</feature>
<dbReference type="GO" id="GO:0004725">
    <property type="term" value="F:protein tyrosine phosphatase activity"/>
    <property type="evidence" value="ECO:0007669"/>
    <property type="project" value="UniProtKB-EC"/>
</dbReference>
<protein>
    <recommendedName>
        <fullName evidence="2">protein-tyrosine-phosphatase</fullName>
        <ecNumber evidence="2">3.1.3.48</ecNumber>
    </recommendedName>
</protein>
<evidence type="ECO:0000313" key="8">
    <source>
        <dbReference type="EMBL" id="PVI07801.1"/>
    </source>
</evidence>
<dbReference type="STRING" id="97972.A0A2V1EB97"/>
<dbReference type="InterPro" id="IPR000340">
    <property type="entry name" value="Dual-sp_phosphatase_cat-dom"/>
</dbReference>
<keyword evidence="4" id="KW-0904">Protein phosphatase</keyword>
<comment type="similarity">
    <text evidence="1">Belongs to the protein-tyrosine phosphatase family. Non-receptor class dual specificity subfamily.</text>
</comment>
<dbReference type="PANTHER" id="PTHR45848">
    <property type="entry name" value="DUAL SPECIFICITY PROTEIN PHOSPHATASE 12 FAMILY MEMBER"/>
    <property type="match status" value="1"/>
</dbReference>
<feature type="domain" description="Tyrosine specific protein phosphatases" evidence="7">
    <location>
        <begin position="67"/>
        <end position="125"/>
    </location>
</feature>
<reference evidence="8 9" key="1">
    <citation type="journal article" date="2018" name="Sci. Rep.">
        <title>Comparative genomics provides insights into the lifestyle and reveals functional heterogeneity of dark septate endophytic fungi.</title>
        <authorList>
            <person name="Knapp D.G."/>
            <person name="Nemeth J.B."/>
            <person name="Barry K."/>
            <person name="Hainaut M."/>
            <person name="Henrissat B."/>
            <person name="Johnson J."/>
            <person name="Kuo A."/>
            <person name="Lim J.H.P."/>
            <person name="Lipzen A."/>
            <person name="Nolan M."/>
            <person name="Ohm R.A."/>
            <person name="Tamas L."/>
            <person name="Grigoriev I.V."/>
            <person name="Spatafora J.W."/>
            <person name="Nagy L.G."/>
            <person name="Kovacs G.M."/>
        </authorList>
    </citation>
    <scope>NUCLEOTIDE SEQUENCE [LARGE SCALE GENOMIC DNA]</scope>
    <source>
        <strain evidence="8 9">DSE2036</strain>
    </source>
</reference>
<dbReference type="InterPro" id="IPR029021">
    <property type="entry name" value="Prot-tyrosine_phosphatase-like"/>
</dbReference>
<dbReference type="InterPro" id="IPR020422">
    <property type="entry name" value="TYR_PHOSPHATASE_DUAL_dom"/>
</dbReference>
<keyword evidence="3" id="KW-0378">Hydrolase</keyword>
<dbReference type="PROSITE" id="PS50056">
    <property type="entry name" value="TYR_PHOSPHATASE_2"/>
    <property type="match status" value="1"/>
</dbReference>
<evidence type="ECO:0000256" key="5">
    <source>
        <dbReference type="PIRSR" id="PIRSR000941-50"/>
    </source>
</evidence>
<evidence type="ECO:0000256" key="3">
    <source>
        <dbReference type="ARBA" id="ARBA00022801"/>
    </source>
</evidence>
<evidence type="ECO:0000259" key="6">
    <source>
        <dbReference type="PROSITE" id="PS50054"/>
    </source>
</evidence>
<accession>A0A2V1EB97</accession>
<keyword evidence="9" id="KW-1185">Reference proteome</keyword>
<dbReference type="PROSITE" id="PS00383">
    <property type="entry name" value="TYR_PHOSPHATASE_1"/>
    <property type="match status" value="1"/>
</dbReference>
<name>A0A2V1EB97_9PLEO</name>
<dbReference type="InterPro" id="IPR000387">
    <property type="entry name" value="Tyr_Pase_dom"/>
</dbReference>
<evidence type="ECO:0000256" key="2">
    <source>
        <dbReference type="ARBA" id="ARBA00013064"/>
    </source>
</evidence>
<proteinExistence type="inferred from homology"/>
<organism evidence="8 9">
    <name type="scientific">Periconia macrospinosa</name>
    <dbReference type="NCBI Taxonomy" id="97972"/>
    <lineage>
        <taxon>Eukaryota</taxon>
        <taxon>Fungi</taxon>
        <taxon>Dikarya</taxon>
        <taxon>Ascomycota</taxon>
        <taxon>Pezizomycotina</taxon>
        <taxon>Dothideomycetes</taxon>
        <taxon>Pleosporomycetidae</taxon>
        <taxon>Pleosporales</taxon>
        <taxon>Massarineae</taxon>
        <taxon>Periconiaceae</taxon>
        <taxon>Periconia</taxon>
    </lineage>
</organism>
<dbReference type="Proteomes" id="UP000244855">
    <property type="component" value="Unassembled WGS sequence"/>
</dbReference>
<dbReference type="EC" id="3.1.3.48" evidence="2"/>
<gene>
    <name evidence="8" type="ORF">DM02DRAFT_608418</name>
</gene>
<dbReference type="InterPro" id="IPR016130">
    <property type="entry name" value="Tyr_Pase_AS"/>
</dbReference>
<dbReference type="PANTHER" id="PTHR45848:SF4">
    <property type="entry name" value="DUAL SPECIFICITY PROTEIN PHOSPHATASE 12"/>
    <property type="match status" value="1"/>
</dbReference>
<dbReference type="PROSITE" id="PS50054">
    <property type="entry name" value="TYR_PHOSPHATASE_DUAL"/>
    <property type="match status" value="1"/>
</dbReference>
<dbReference type="OrthoDB" id="2017893at2759"/>
<dbReference type="SMART" id="SM00195">
    <property type="entry name" value="DSPc"/>
    <property type="match status" value="1"/>
</dbReference>
<dbReference type="EMBL" id="KZ805302">
    <property type="protein sequence ID" value="PVI07801.1"/>
    <property type="molecule type" value="Genomic_DNA"/>
</dbReference>
<evidence type="ECO:0000256" key="1">
    <source>
        <dbReference type="ARBA" id="ARBA00008601"/>
    </source>
</evidence>
<sequence>MALIDKVPGDLNLFIGGMFTLRRRDALQQANITHVLSVLRLPLDQDLFAPFKHMVVEVDDVEDENLLEHLPATNRFIQEGLDGGGGVLVHCAMGKSRSATCVVAYLMHKYNINVSEALDQVRQARSIVEPNEGFMKQLEMYGQMNTPDNIEETPAYQRWVYQREVELSRACGQAPEAEKIRFEDEHVTDQTPSFELRCRKCRRPLATSQFLIPHTPTTMFNNRTNKPPSDCAHYFLDPLSWMRPELEQGKLDGRLECPKCNTNVGKYAWQGMQCSCSEWVVPGISLAKSRIDESKKSAVTEIRRPPGMNNL</sequence>
<dbReference type="InterPro" id="IPR016278">
    <property type="entry name" value="DUSP12"/>
</dbReference>
<dbReference type="SUPFAM" id="SSF52799">
    <property type="entry name" value="(Phosphotyrosine protein) phosphatases II"/>
    <property type="match status" value="1"/>
</dbReference>
<dbReference type="PIRSF" id="PIRSF000941">
    <property type="entry name" value="DUSP12"/>
    <property type="match status" value="1"/>
</dbReference>
<dbReference type="GO" id="GO:0005634">
    <property type="term" value="C:nucleus"/>
    <property type="evidence" value="ECO:0007669"/>
    <property type="project" value="TreeGrafter"/>
</dbReference>
<evidence type="ECO:0000256" key="4">
    <source>
        <dbReference type="ARBA" id="ARBA00022912"/>
    </source>
</evidence>
<dbReference type="Pfam" id="PF00782">
    <property type="entry name" value="DSPc"/>
    <property type="match status" value="1"/>
</dbReference>
<evidence type="ECO:0000259" key="7">
    <source>
        <dbReference type="PROSITE" id="PS50056"/>
    </source>
</evidence>
<dbReference type="GO" id="GO:0008138">
    <property type="term" value="F:protein tyrosine/serine/threonine phosphatase activity"/>
    <property type="evidence" value="ECO:0007669"/>
    <property type="project" value="InterPro"/>
</dbReference>
<evidence type="ECO:0000313" key="9">
    <source>
        <dbReference type="Proteomes" id="UP000244855"/>
    </source>
</evidence>
<dbReference type="Gene3D" id="3.90.190.10">
    <property type="entry name" value="Protein tyrosine phosphatase superfamily"/>
    <property type="match status" value="1"/>
</dbReference>
<dbReference type="AlphaFoldDB" id="A0A2V1EB97"/>
<feature type="domain" description="Tyrosine-protein phosphatase" evidence="6">
    <location>
        <begin position="5"/>
        <end position="147"/>
    </location>
</feature>